<keyword evidence="4" id="KW-1185">Reference proteome</keyword>
<name>A0ABR1FA72_9ASCO</name>
<feature type="compositionally biased region" description="Acidic residues" evidence="2">
    <location>
        <begin position="75"/>
        <end position="84"/>
    </location>
</feature>
<sequence length="420" mass="47673">MEFPEISKKFKKAAAKQRSRVKISFDEGEGEDDGSPSLPHASKRSTSKKTSSLDRNATNDTSVPSNEHLEAQDETRDDDEEEEEPHIITASSLRKKQKTRAKGLASDLARVRLRDKLAPSVPAVKETSSTSYSASYLDELRGATPTTPAEFTKKVDFDDDQNRDSSDPKDEDVFEVNAEMMEDIDVPDEAFISHMIERRREKAAALAEEESKEETPSKAKNFISLDESASDGEEKMEGVETYEEDTSERPSKGRLQREDDVPDNEFEEIAEGDGRIPLSAAQELHQQQQRRREMEDMINDHEDDQPEAGDDYLYMGEASSDSEDDWERAQLMKGAFGKRMNGTDQGVDQRKSETDSKFMVLQGLPDFDSVLKRLTLTLEKMRQHRDESFDSLKELEAERERIETRKAEVKEALESQIIDV</sequence>
<proteinExistence type="predicted"/>
<dbReference type="RefSeq" id="XP_064769785.1">
    <property type="nucleotide sequence ID" value="XM_064914430.1"/>
</dbReference>
<reference evidence="3 4" key="1">
    <citation type="submission" date="2024-03" db="EMBL/GenBank/DDBJ databases">
        <title>Genome-scale model development and genomic sequencing of the oleaginous clade Lipomyces.</title>
        <authorList>
            <consortium name="Lawrence Berkeley National Laboratory"/>
            <person name="Czajka J.J."/>
            <person name="Han Y."/>
            <person name="Kim J."/>
            <person name="Mondo S.J."/>
            <person name="Hofstad B.A."/>
            <person name="Robles A."/>
            <person name="Haridas S."/>
            <person name="Riley R."/>
            <person name="LaButti K."/>
            <person name="Pangilinan J."/>
            <person name="Andreopoulos W."/>
            <person name="Lipzen A."/>
            <person name="Yan J."/>
            <person name="Wang M."/>
            <person name="Ng V."/>
            <person name="Grigoriev I.V."/>
            <person name="Spatafora J.W."/>
            <person name="Magnuson J.K."/>
            <person name="Baker S.E."/>
            <person name="Pomraning K.R."/>
        </authorList>
    </citation>
    <scope>NUCLEOTIDE SEQUENCE [LARGE SCALE GENOMIC DNA]</scope>
    <source>
        <strain evidence="3 4">Phaff 52-87</strain>
    </source>
</reference>
<evidence type="ECO:0000256" key="2">
    <source>
        <dbReference type="SAM" id="MobiDB-lite"/>
    </source>
</evidence>
<feature type="region of interest" description="Disordered" evidence="2">
    <location>
        <begin position="1"/>
        <end position="104"/>
    </location>
</feature>
<accession>A0ABR1FA72</accession>
<feature type="compositionally biased region" description="Basic and acidic residues" evidence="2">
    <location>
        <begin position="151"/>
        <end position="168"/>
    </location>
</feature>
<comment type="caution">
    <text evidence="3">The sequence shown here is derived from an EMBL/GenBank/DDBJ whole genome shotgun (WGS) entry which is preliminary data.</text>
</comment>
<feature type="region of interest" description="Disordered" evidence="2">
    <location>
        <begin position="118"/>
        <end position="172"/>
    </location>
</feature>
<evidence type="ECO:0000313" key="4">
    <source>
        <dbReference type="Proteomes" id="UP001498771"/>
    </source>
</evidence>
<feature type="compositionally biased region" description="Acidic residues" evidence="2">
    <location>
        <begin position="301"/>
        <end position="310"/>
    </location>
</feature>
<feature type="compositionally biased region" description="Basic and acidic residues" evidence="2">
    <location>
        <begin position="247"/>
        <end position="259"/>
    </location>
</feature>
<dbReference type="InterPro" id="IPR028211">
    <property type="entry name" value="Ntr2"/>
</dbReference>
<feature type="region of interest" description="Disordered" evidence="2">
    <location>
        <begin position="200"/>
        <end position="354"/>
    </location>
</feature>
<protein>
    <submittedName>
        <fullName evidence="3">Nineteen complex-related protein 2-domain-containing protein</fullName>
    </submittedName>
</protein>
<organism evidence="3 4">
    <name type="scientific">Myxozyma melibiosi</name>
    <dbReference type="NCBI Taxonomy" id="54550"/>
    <lineage>
        <taxon>Eukaryota</taxon>
        <taxon>Fungi</taxon>
        <taxon>Dikarya</taxon>
        <taxon>Ascomycota</taxon>
        <taxon>Saccharomycotina</taxon>
        <taxon>Lipomycetes</taxon>
        <taxon>Lipomycetales</taxon>
        <taxon>Lipomycetaceae</taxon>
        <taxon>Myxozyma</taxon>
    </lineage>
</organism>
<dbReference type="EMBL" id="JBBJBU010000002">
    <property type="protein sequence ID" value="KAK7206752.1"/>
    <property type="molecule type" value="Genomic_DNA"/>
</dbReference>
<feature type="compositionally biased region" description="Basic residues" evidence="2">
    <location>
        <begin position="9"/>
        <end position="21"/>
    </location>
</feature>
<keyword evidence="1" id="KW-0175">Coiled coil</keyword>
<feature type="compositionally biased region" description="Polar residues" evidence="2">
    <location>
        <begin position="53"/>
        <end position="65"/>
    </location>
</feature>
<evidence type="ECO:0000256" key="1">
    <source>
        <dbReference type="SAM" id="Coils"/>
    </source>
</evidence>
<feature type="compositionally biased region" description="Acidic residues" evidence="2">
    <location>
        <begin position="260"/>
        <end position="271"/>
    </location>
</feature>
<feature type="coiled-coil region" evidence="1">
    <location>
        <begin position="378"/>
        <end position="415"/>
    </location>
</feature>
<feature type="compositionally biased region" description="Basic and acidic residues" evidence="2">
    <location>
        <begin position="290"/>
        <end position="300"/>
    </location>
</feature>
<gene>
    <name evidence="3" type="ORF">BZA70DRAFT_294144</name>
</gene>
<dbReference type="GeneID" id="90039942"/>
<dbReference type="Proteomes" id="UP001498771">
    <property type="component" value="Unassembled WGS sequence"/>
</dbReference>
<evidence type="ECO:0000313" key="3">
    <source>
        <dbReference type="EMBL" id="KAK7206752.1"/>
    </source>
</evidence>
<dbReference type="Pfam" id="PF15458">
    <property type="entry name" value="NTR2"/>
    <property type="match status" value="1"/>
</dbReference>